<protein>
    <recommendedName>
        <fullName evidence="3">Lipoprotein</fullName>
    </recommendedName>
</protein>
<reference evidence="1 2" key="1">
    <citation type="journal article" date="2010" name="Stand. Genomic Sci.">
        <title>Complete genome sequence of Haliangium ochraceum type strain (SMP-2).</title>
        <authorList>
            <consortium name="US DOE Joint Genome Institute (JGI-PGF)"/>
            <person name="Ivanova N."/>
            <person name="Daum C."/>
            <person name="Lang E."/>
            <person name="Abt B."/>
            <person name="Kopitz M."/>
            <person name="Saunders E."/>
            <person name="Lapidus A."/>
            <person name="Lucas S."/>
            <person name="Glavina Del Rio T."/>
            <person name="Nolan M."/>
            <person name="Tice H."/>
            <person name="Copeland A."/>
            <person name="Cheng J.F."/>
            <person name="Chen F."/>
            <person name="Bruce D."/>
            <person name="Goodwin L."/>
            <person name="Pitluck S."/>
            <person name="Mavromatis K."/>
            <person name="Pati A."/>
            <person name="Mikhailova N."/>
            <person name="Chen A."/>
            <person name="Palaniappan K."/>
            <person name="Land M."/>
            <person name="Hauser L."/>
            <person name="Chang Y.J."/>
            <person name="Jeffries C.D."/>
            <person name="Detter J.C."/>
            <person name="Brettin T."/>
            <person name="Rohde M."/>
            <person name="Goker M."/>
            <person name="Bristow J."/>
            <person name="Markowitz V."/>
            <person name="Eisen J.A."/>
            <person name="Hugenholtz P."/>
            <person name="Kyrpides N.C."/>
            <person name="Klenk H.P."/>
        </authorList>
    </citation>
    <scope>NUCLEOTIDE SEQUENCE [LARGE SCALE GENOMIC DNA]</scope>
    <source>
        <strain evidence="2">DSM 14365 / CIP 107738 / JCM 11303 / AJ 13395 / SMP-2</strain>
    </source>
</reference>
<evidence type="ECO:0000313" key="1">
    <source>
        <dbReference type="EMBL" id="ACY18396.1"/>
    </source>
</evidence>
<organism evidence="1 2">
    <name type="scientific">Haliangium ochraceum (strain DSM 14365 / JCM 11303 / SMP-2)</name>
    <dbReference type="NCBI Taxonomy" id="502025"/>
    <lineage>
        <taxon>Bacteria</taxon>
        <taxon>Pseudomonadati</taxon>
        <taxon>Myxococcota</taxon>
        <taxon>Polyangia</taxon>
        <taxon>Haliangiales</taxon>
        <taxon>Kofleriaceae</taxon>
        <taxon>Haliangium</taxon>
    </lineage>
</organism>
<dbReference type="KEGG" id="hoh:Hoch_5921"/>
<dbReference type="OrthoDB" id="5384446at2"/>
<evidence type="ECO:0000313" key="2">
    <source>
        <dbReference type="Proteomes" id="UP000001880"/>
    </source>
</evidence>
<name>D0LIP0_HALO1</name>
<keyword evidence="2" id="KW-1185">Reference proteome</keyword>
<dbReference type="PROSITE" id="PS51257">
    <property type="entry name" value="PROKAR_LIPOPROTEIN"/>
    <property type="match status" value="1"/>
</dbReference>
<dbReference type="AlphaFoldDB" id="D0LIP0"/>
<gene>
    <name evidence="1" type="ordered locus">Hoch_5921</name>
</gene>
<accession>D0LIP0</accession>
<dbReference type="EMBL" id="CP001804">
    <property type="protein sequence ID" value="ACY18396.1"/>
    <property type="molecule type" value="Genomic_DNA"/>
</dbReference>
<dbReference type="HOGENOM" id="CLU_2464753_0_0_7"/>
<proteinExistence type="predicted"/>
<sequence>MRILLLSLAIVGLAGCYDAIKKSCVEHYGECQESVLGSVRDGYQSRCNTCFDVCTGQGDWPTATPAGGTCEYWKYRGGPYATDAGVSDER</sequence>
<dbReference type="RefSeq" id="WP_012830988.1">
    <property type="nucleotide sequence ID" value="NC_013440.1"/>
</dbReference>
<dbReference type="Proteomes" id="UP000001880">
    <property type="component" value="Chromosome"/>
</dbReference>
<evidence type="ECO:0008006" key="3">
    <source>
        <dbReference type="Google" id="ProtNLM"/>
    </source>
</evidence>